<feature type="region of interest" description="Disordered" evidence="1">
    <location>
        <begin position="1"/>
        <end position="45"/>
    </location>
</feature>
<keyword evidence="3" id="KW-1185">Reference proteome</keyword>
<sequence>MRAVRKQKSRARGRRGVQAGPYRLPSRLPSMWSATQGRRASAPDD</sequence>
<name>A0A8E0NAV3_9CAUL</name>
<organism evidence="2 3">
    <name type="scientific">Brevundimonas abyssalis TAR-001</name>
    <dbReference type="NCBI Taxonomy" id="1391729"/>
    <lineage>
        <taxon>Bacteria</taxon>
        <taxon>Pseudomonadati</taxon>
        <taxon>Pseudomonadota</taxon>
        <taxon>Alphaproteobacteria</taxon>
        <taxon>Caulobacterales</taxon>
        <taxon>Caulobacteraceae</taxon>
        <taxon>Brevundimonas</taxon>
    </lineage>
</organism>
<dbReference type="Proteomes" id="UP000016569">
    <property type="component" value="Unassembled WGS sequence"/>
</dbReference>
<evidence type="ECO:0000313" key="3">
    <source>
        <dbReference type="Proteomes" id="UP000016569"/>
    </source>
</evidence>
<evidence type="ECO:0000256" key="1">
    <source>
        <dbReference type="SAM" id="MobiDB-lite"/>
    </source>
</evidence>
<feature type="compositionally biased region" description="Basic residues" evidence="1">
    <location>
        <begin position="1"/>
        <end position="15"/>
    </location>
</feature>
<accession>A0A8E0NAV3</accession>
<gene>
    <name evidence="2" type="ORF">MBEBAB_1111</name>
</gene>
<dbReference type="EMBL" id="BATC01000013">
    <property type="protein sequence ID" value="GAD58861.1"/>
    <property type="molecule type" value="Genomic_DNA"/>
</dbReference>
<evidence type="ECO:0000313" key="2">
    <source>
        <dbReference type="EMBL" id="GAD58861.1"/>
    </source>
</evidence>
<protein>
    <submittedName>
        <fullName evidence="2">Uncharacterized protein</fullName>
    </submittedName>
</protein>
<dbReference type="AlphaFoldDB" id="A0A8E0NAV3"/>
<proteinExistence type="predicted"/>
<reference evidence="3" key="1">
    <citation type="journal article" date="2013" name="Genome Announc.">
        <title>Draft Genome Sequence of the Dimorphic Prosthecate Bacterium Brevundimonas abyssalis TAR-001T.</title>
        <authorList>
            <person name="Tsubouchi T."/>
            <person name="Nishi S."/>
            <person name="Usui K."/>
            <person name="Shimane Y."/>
            <person name="Takaki Y."/>
            <person name="Maruyama T."/>
            <person name="Hatada Y."/>
        </authorList>
    </citation>
    <scope>NUCLEOTIDE SEQUENCE [LARGE SCALE GENOMIC DNA]</scope>
    <source>
        <strain evidence="3">TAR-001</strain>
    </source>
</reference>
<comment type="caution">
    <text evidence="2">The sequence shown here is derived from an EMBL/GenBank/DDBJ whole genome shotgun (WGS) entry which is preliminary data.</text>
</comment>